<dbReference type="SUPFAM" id="SSF52141">
    <property type="entry name" value="Uracil-DNA glycosylase-like"/>
    <property type="match status" value="1"/>
</dbReference>
<dbReference type="Gene3D" id="3.40.470.10">
    <property type="entry name" value="Uracil-DNA glycosylase-like domain"/>
    <property type="match status" value="2"/>
</dbReference>
<proteinExistence type="predicted"/>
<feature type="region of interest" description="Disordered" evidence="4">
    <location>
        <begin position="330"/>
        <end position="372"/>
    </location>
</feature>
<keyword evidence="6" id="KW-1185">Reference proteome</keyword>
<keyword evidence="1" id="KW-0227">DNA damage</keyword>
<feature type="compositionally biased region" description="Basic and acidic residues" evidence="4">
    <location>
        <begin position="346"/>
        <end position="358"/>
    </location>
</feature>
<comment type="caution">
    <text evidence="5">The sequence shown here is derived from an EMBL/GenBank/DDBJ whole genome shotgun (WGS) entry which is preliminary data.</text>
</comment>
<dbReference type="Proteomes" id="UP000696485">
    <property type="component" value="Unassembled WGS sequence"/>
</dbReference>
<sequence>MTAFSSLVSQFANDGNGEGSSSQDKKRTRSNSNLLAQGPDDFEEFTSELTTQVRKSMRINTTHTRVVGADSVKTRPHYRRPTPHPSSSRVTVKDEDYQDDKAIVDVKDEADFQPKGRLLPSGVRLGPQDDRSMPALYNMGLTNLVDRPSRSGAELSSTEARAAAPTLMAKIKKYRPRFVCFVSKQAWDMFAGVGLGLQTAWVSWYDEVEDDALMSGSGGEDDKAVIQHNLGAQGYRMSPYFEEGPGAAKMEQELAAEGVPSSFGSQEYRSAFVKREPGTRTLSGLHMKYEEDKEKKDIKMDMDLDDHDVKVKVEEETKVKTEQEIKVKMEQDAKVKMENSASSSRMDVKREQDQDDQSKGPPAWPKRGVVRGSRMFVMPSTSGRVTQYRKEDKLAYFKQLAELVRRDRQLRGL</sequence>
<dbReference type="EMBL" id="JAAAUY010000235">
    <property type="protein sequence ID" value="KAF9332865.1"/>
    <property type="molecule type" value="Genomic_DNA"/>
</dbReference>
<name>A0A9P5SNV7_9FUNG</name>
<evidence type="ECO:0000256" key="3">
    <source>
        <dbReference type="ARBA" id="ARBA00023204"/>
    </source>
</evidence>
<dbReference type="GO" id="GO:0004844">
    <property type="term" value="F:uracil DNA N-glycosylase activity"/>
    <property type="evidence" value="ECO:0007669"/>
    <property type="project" value="TreeGrafter"/>
</dbReference>
<dbReference type="AlphaFoldDB" id="A0A9P5SNV7"/>
<keyword evidence="2" id="KW-0378">Hydrolase</keyword>
<dbReference type="PANTHER" id="PTHR12159:SF9">
    <property type="entry name" value="G_T MISMATCH-SPECIFIC THYMINE DNA GLYCOSYLASE"/>
    <property type="match status" value="1"/>
</dbReference>
<evidence type="ECO:0000256" key="2">
    <source>
        <dbReference type="ARBA" id="ARBA00022801"/>
    </source>
</evidence>
<evidence type="ECO:0000313" key="5">
    <source>
        <dbReference type="EMBL" id="KAF9332865.1"/>
    </source>
</evidence>
<keyword evidence="3" id="KW-0234">DNA repair</keyword>
<dbReference type="PANTHER" id="PTHR12159">
    <property type="entry name" value="G/T AND G/U MISMATCH-SPECIFIC DNA GLYCOSYLASE"/>
    <property type="match status" value="1"/>
</dbReference>
<protein>
    <submittedName>
        <fullName evidence="5">Uncharacterized protein</fullName>
    </submittedName>
</protein>
<dbReference type="GO" id="GO:0008263">
    <property type="term" value="F:pyrimidine-specific mismatch base pair DNA N-glycosylase activity"/>
    <property type="evidence" value="ECO:0007669"/>
    <property type="project" value="TreeGrafter"/>
</dbReference>
<feature type="region of interest" description="Disordered" evidence="4">
    <location>
        <begin position="60"/>
        <end position="94"/>
    </location>
</feature>
<feature type="compositionally biased region" description="Polar residues" evidence="4">
    <location>
        <begin position="1"/>
        <end position="13"/>
    </location>
</feature>
<dbReference type="InterPro" id="IPR036895">
    <property type="entry name" value="Uracil-DNA_glycosylase-like_sf"/>
</dbReference>
<evidence type="ECO:0000256" key="4">
    <source>
        <dbReference type="SAM" id="MobiDB-lite"/>
    </source>
</evidence>
<gene>
    <name evidence="5" type="ORF">BG006_004256</name>
</gene>
<dbReference type="GO" id="GO:0006285">
    <property type="term" value="P:base-excision repair, AP site formation"/>
    <property type="evidence" value="ECO:0007669"/>
    <property type="project" value="InterPro"/>
</dbReference>
<dbReference type="InterPro" id="IPR015637">
    <property type="entry name" value="MUG/TDG"/>
</dbReference>
<evidence type="ECO:0000256" key="1">
    <source>
        <dbReference type="ARBA" id="ARBA00022763"/>
    </source>
</evidence>
<accession>A0A9P5SNV7</accession>
<dbReference type="CDD" id="cd10028">
    <property type="entry name" value="UDG-F2_TDG_MUG"/>
    <property type="match status" value="1"/>
</dbReference>
<organism evidence="5 6">
    <name type="scientific">Podila minutissima</name>
    <dbReference type="NCBI Taxonomy" id="64525"/>
    <lineage>
        <taxon>Eukaryota</taxon>
        <taxon>Fungi</taxon>
        <taxon>Fungi incertae sedis</taxon>
        <taxon>Mucoromycota</taxon>
        <taxon>Mortierellomycotina</taxon>
        <taxon>Mortierellomycetes</taxon>
        <taxon>Mortierellales</taxon>
        <taxon>Mortierellaceae</taxon>
        <taxon>Podila</taxon>
    </lineage>
</organism>
<reference evidence="5" key="1">
    <citation type="journal article" date="2020" name="Fungal Divers.">
        <title>Resolving the Mortierellaceae phylogeny through synthesis of multi-gene phylogenetics and phylogenomics.</title>
        <authorList>
            <person name="Vandepol N."/>
            <person name="Liber J."/>
            <person name="Desiro A."/>
            <person name="Na H."/>
            <person name="Kennedy M."/>
            <person name="Barry K."/>
            <person name="Grigoriev I.V."/>
            <person name="Miller A.N."/>
            <person name="O'Donnell K."/>
            <person name="Stajich J.E."/>
            <person name="Bonito G."/>
        </authorList>
    </citation>
    <scope>NUCLEOTIDE SEQUENCE</scope>
    <source>
        <strain evidence="5">NVP1</strain>
    </source>
</reference>
<evidence type="ECO:0000313" key="6">
    <source>
        <dbReference type="Proteomes" id="UP000696485"/>
    </source>
</evidence>
<feature type="region of interest" description="Disordered" evidence="4">
    <location>
        <begin position="1"/>
        <end position="43"/>
    </location>
</feature>